<dbReference type="GO" id="GO:0006364">
    <property type="term" value="P:rRNA processing"/>
    <property type="evidence" value="ECO:0007669"/>
    <property type="project" value="UniProtKB-UniRule"/>
</dbReference>
<keyword evidence="4 7" id="KW-0255">Endonuclease</keyword>
<comment type="subcellular location">
    <subcellularLocation>
        <location evidence="7">Cytoplasm</location>
    </subcellularLocation>
</comment>
<dbReference type="GO" id="GO:0004222">
    <property type="term" value="F:metalloendopeptidase activity"/>
    <property type="evidence" value="ECO:0007669"/>
    <property type="project" value="InterPro"/>
</dbReference>
<keyword evidence="7" id="KW-0690">Ribosome biogenesis</keyword>
<feature type="binding site" evidence="7">
    <location>
        <position position="127"/>
    </location>
    <ligand>
        <name>Zn(2+)</name>
        <dbReference type="ChEBI" id="CHEBI:29105"/>
        <note>catalytic</note>
    </ligand>
</feature>
<keyword evidence="2 7" id="KW-0540">Nuclease</keyword>
<evidence type="ECO:0000313" key="9">
    <source>
        <dbReference type="Proteomes" id="UP000249590"/>
    </source>
</evidence>
<accession>A0A8B2NLE9</accession>
<keyword evidence="9" id="KW-1185">Reference proteome</keyword>
<dbReference type="GO" id="GO:0005737">
    <property type="term" value="C:cytoplasm"/>
    <property type="evidence" value="ECO:0007669"/>
    <property type="project" value="UniProtKB-SubCell"/>
</dbReference>
<comment type="caution">
    <text evidence="8">The sequence shown here is derived from an EMBL/GenBank/DDBJ whole genome shotgun (WGS) entry which is preliminary data.</text>
</comment>
<feature type="binding site" evidence="7">
    <location>
        <position position="137"/>
    </location>
    <ligand>
        <name>Zn(2+)</name>
        <dbReference type="ChEBI" id="CHEBI:29105"/>
        <note>catalytic</note>
    </ligand>
</feature>
<dbReference type="InterPro" id="IPR020549">
    <property type="entry name" value="YbeY_CS"/>
</dbReference>
<dbReference type="RefSeq" id="WP_111352184.1">
    <property type="nucleotide sequence ID" value="NZ_JAIWKD010000010.1"/>
</dbReference>
<dbReference type="PANTHER" id="PTHR46986:SF1">
    <property type="entry name" value="ENDORIBONUCLEASE YBEY, CHLOROPLASTIC"/>
    <property type="match status" value="1"/>
</dbReference>
<sequence length="166" mass="17813">MLDEDVTAGPASFQASVRTDDTRWSSMDPVAITDMVLTAIAASGSAPSYNASCDVLFSDDAALQDLNTRFREKNAPTNVLAFPSGEAVTIGEPCFLGGIAISFDRCDAESKERGISMTDHTTHLTVHGVLHLLGFDHMTDEEREEMERVEVSLLAGLGIADPYEGS</sequence>
<proteinExistence type="inferred from homology"/>
<keyword evidence="7" id="KW-0963">Cytoplasm</keyword>
<protein>
    <recommendedName>
        <fullName evidence="7">Endoribonuclease YbeY</fullName>
        <ecNumber evidence="7">3.1.-.-</ecNumber>
    </recommendedName>
</protein>
<keyword evidence="3 7" id="KW-0479">Metal-binding</keyword>
<dbReference type="EC" id="3.1.-.-" evidence="7"/>
<comment type="cofactor">
    <cofactor evidence="7">
        <name>Zn(2+)</name>
        <dbReference type="ChEBI" id="CHEBI:29105"/>
    </cofactor>
    <text evidence="7">Binds 1 zinc ion.</text>
</comment>
<dbReference type="InterPro" id="IPR023091">
    <property type="entry name" value="MetalPrtase_cat_dom_sf_prd"/>
</dbReference>
<dbReference type="Gene3D" id="3.40.390.30">
    <property type="entry name" value="Metalloproteases ('zincins'), catalytic domain"/>
    <property type="match status" value="1"/>
</dbReference>
<dbReference type="GO" id="GO:0004521">
    <property type="term" value="F:RNA endonuclease activity"/>
    <property type="evidence" value="ECO:0007669"/>
    <property type="project" value="UniProtKB-UniRule"/>
</dbReference>
<gene>
    <name evidence="7 8" type="primary">ybeY</name>
    <name evidence="8" type="ORF">DLJ53_30890</name>
</gene>
<name>A0A8B2NLE9_9HYPH</name>
<dbReference type="SUPFAM" id="SSF55486">
    <property type="entry name" value="Metalloproteases ('zincins'), catalytic domain"/>
    <property type="match status" value="1"/>
</dbReference>
<evidence type="ECO:0000256" key="3">
    <source>
        <dbReference type="ARBA" id="ARBA00022723"/>
    </source>
</evidence>
<evidence type="ECO:0000256" key="4">
    <source>
        <dbReference type="ARBA" id="ARBA00022759"/>
    </source>
</evidence>
<organism evidence="8 9">
    <name type="scientific">Acuticoccus sediminis</name>
    <dbReference type="NCBI Taxonomy" id="2184697"/>
    <lineage>
        <taxon>Bacteria</taxon>
        <taxon>Pseudomonadati</taxon>
        <taxon>Pseudomonadota</taxon>
        <taxon>Alphaproteobacteria</taxon>
        <taxon>Hyphomicrobiales</taxon>
        <taxon>Amorphaceae</taxon>
        <taxon>Acuticoccus</taxon>
    </lineage>
</organism>
<keyword evidence="5 7" id="KW-0378">Hydrolase</keyword>
<dbReference type="HAMAP" id="MF_00009">
    <property type="entry name" value="Endoribonucl_YbeY"/>
    <property type="match status" value="1"/>
</dbReference>
<evidence type="ECO:0000256" key="1">
    <source>
        <dbReference type="ARBA" id="ARBA00010875"/>
    </source>
</evidence>
<evidence type="ECO:0000256" key="6">
    <source>
        <dbReference type="ARBA" id="ARBA00022833"/>
    </source>
</evidence>
<dbReference type="PROSITE" id="PS01306">
    <property type="entry name" value="UPF0054"/>
    <property type="match status" value="1"/>
</dbReference>
<reference evidence="8 9" key="1">
    <citation type="submission" date="2018-05" db="EMBL/GenBank/DDBJ databases">
        <title>Acuticoccus sediminis sp. nov., isolated from deep-sea sediment of Indian Ocean.</title>
        <authorList>
            <person name="Liu X."/>
            <person name="Lai Q."/>
            <person name="Du Y."/>
            <person name="Sun F."/>
            <person name="Zhang X."/>
            <person name="Wang S."/>
            <person name="Shao Z."/>
        </authorList>
    </citation>
    <scope>NUCLEOTIDE SEQUENCE [LARGE SCALE GENOMIC DNA]</scope>
    <source>
        <strain evidence="8 9">PTG4-2</strain>
    </source>
</reference>
<dbReference type="GO" id="GO:0008270">
    <property type="term" value="F:zinc ion binding"/>
    <property type="evidence" value="ECO:0007669"/>
    <property type="project" value="UniProtKB-UniRule"/>
</dbReference>
<evidence type="ECO:0000256" key="5">
    <source>
        <dbReference type="ARBA" id="ARBA00022801"/>
    </source>
</evidence>
<dbReference type="InterPro" id="IPR002036">
    <property type="entry name" value="YbeY"/>
</dbReference>
<dbReference type="EMBL" id="QHHQ01000010">
    <property type="protein sequence ID" value="RAH97076.1"/>
    <property type="molecule type" value="Genomic_DNA"/>
</dbReference>
<evidence type="ECO:0000256" key="2">
    <source>
        <dbReference type="ARBA" id="ARBA00022722"/>
    </source>
</evidence>
<comment type="similarity">
    <text evidence="1 7">Belongs to the endoribonuclease YbeY family.</text>
</comment>
<comment type="function">
    <text evidence="7">Single strand-specific metallo-endoribonuclease involved in late-stage 70S ribosome quality control and in maturation of the 3' terminus of the 16S rRNA.</text>
</comment>
<evidence type="ECO:0000256" key="7">
    <source>
        <dbReference type="HAMAP-Rule" id="MF_00009"/>
    </source>
</evidence>
<feature type="binding site" evidence="7">
    <location>
        <position position="131"/>
    </location>
    <ligand>
        <name>Zn(2+)</name>
        <dbReference type="ChEBI" id="CHEBI:29105"/>
        <note>catalytic</note>
    </ligand>
</feature>
<dbReference type="PANTHER" id="PTHR46986">
    <property type="entry name" value="ENDORIBONUCLEASE YBEY, CHLOROPLASTIC"/>
    <property type="match status" value="1"/>
</dbReference>
<dbReference type="NCBIfam" id="TIGR00043">
    <property type="entry name" value="rRNA maturation RNase YbeY"/>
    <property type="match status" value="1"/>
</dbReference>
<keyword evidence="7" id="KW-0698">rRNA processing</keyword>
<keyword evidence="6 7" id="KW-0862">Zinc</keyword>
<dbReference type="Pfam" id="PF02130">
    <property type="entry name" value="YbeY"/>
    <property type="match status" value="1"/>
</dbReference>
<dbReference type="AlphaFoldDB" id="A0A8B2NLE9"/>
<dbReference type="Proteomes" id="UP000249590">
    <property type="component" value="Unassembled WGS sequence"/>
</dbReference>
<evidence type="ECO:0000313" key="8">
    <source>
        <dbReference type="EMBL" id="RAH97076.1"/>
    </source>
</evidence>